<evidence type="ECO:0000313" key="7">
    <source>
        <dbReference type="EMBL" id="KJU83734.1"/>
    </source>
</evidence>
<keyword evidence="5" id="KW-0949">S-adenosyl-L-methionine</keyword>
<dbReference type="SMART" id="SM00138">
    <property type="entry name" value="MeTrc"/>
    <property type="match status" value="1"/>
</dbReference>
<dbReference type="PATRIC" id="fig|29290.4.peg.5385"/>
<dbReference type="Proteomes" id="UP000033423">
    <property type="component" value="Unassembled WGS sequence"/>
</dbReference>
<dbReference type="SUPFAM" id="SSF47757">
    <property type="entry name" value="Chemotaxis receptor methyltransferase CheR, N-terminal domain"/>
    <property type="match status" value="1"/>
</dbReference>
<protein>
    <recommendedName>
        <fullName evidence="2">protein-glutamate O-methyltransferase</fullName>
        <ecNumber evidence="2">2.1.1.80</ecNumber>
    </recommendedName>
</protein>
<feature type="domain" description="CheR-type methyltransferase" evidence="6">
    <location>
        <begin position="1"/>
        <end position="247"/>
    </location>
</feature>
<name>A0A0F3GP24_9BACT</name>
<dbReference type="Pfam" id="PF01739">
    <property type="entry name" value="CheR"/>
    <property type="match status" value="1"/>
</dbReference>
<evidence type="ECO:0000259" key="6">
    <source>
        <dbReference type="PROSITE" id="PS50123"/>
    </source>
</evidence>
<feature type="non-terminal residue" evidence="7">
    <location>
        <position position="324"/>
    </location>
</feature>
<dbReference type="InterPro" id="IPR029063">
    <property type="entry name" value="SAM-dependent_MTases_sf"/>
</dbReference>
<evidence type="ECO:0000256" key="4">
    <source>
        <dbReference type="ARBA" id="ARBA00022679"/>
    </source>
</evidence>
<dbReference type="PRINTS" id="PR00996">
    <property type="entry name" value="CHERMTFRASE"/>
</dbReference>
<keyword evidence="4 7" id="KW-0808">Transferase</keyword>
<organism evidence="7 8">
    <name type="scientific">Candidatus Magnetobacterium bavaricum</name>
    <dbReference type="NCBI Taxonomy" id="29290"/>
    <lineage>
        <taxon>Bacteria</taxon>
        <taxon>Pseudomonadati</taxon>
        <taxon>Nitrospirota</taxon>
        <taxon>Thermodesulfovibrionia</taxon>
        <taxon>Thermodesulfovibrionales</taxon>
        <taxon>Candidatus Magnetobacteriaceae</taxon>
        <taxon>Candidatus Magnetobacterium</taxon>
    </lineage>
</organism>
<evidence type="ECO:0000256" key="1">
    <source>
        <dbReference type="ARBA" id="ARBA00001541"/>
    </source>
</evidence>
<proteinExistence type="predicted"/>
<dbReference type="PANTHER" id="PTHR24422">
    <property type="entry name" value="CHEMOTAXIS PROTEIN METHYLTRANSFERASE"/>
    <property type="match status" value="1"/>
</dbReference>
<evidence type="ECO:0000256" key="5">
    <source>
        <dbReference type="ARBA" id="ARBA00022691"/>
    </source>
</evidence>
<dbReference type="PROSITE" id="PS50123">
    <property type="entry name" value="CHER"/>
    <property type="match status" value="1"/>
</dbReference>
<dbReference type="Gene3D" id="1.10.155.10">
    <property type="entry name" value="Chemotaxis receptor methyltransferase CheR, N-terminal domain"/>
    <property type="match status" value="1"/>
</dbReference>
<dbReference type="Gene3D" id="3.40.50.150">
    <property type="entry name" value="Vaccinia Virus protein VP39"/>
    <property type="match status" value="1"/>
</dbReference>
<dbReference type="PANTHER" id="PTHR24422:SF19">
    <property type="entry name" value="CHEMOTAXIS PROTEIN METHYLTRANSFERASE"/>
    <property type="match status" value="1"/>
</dbReference>
<comment type="catalytic activity">
    <reaction evidence="1">
        <text>L-glutamyl-[protein] + S-adenosyl-L-methionine = [protein]-L-glutamate 5-O-methyl ester + S-adenosyl-L-homocysteine</text>
        <dbReference type="Rhea" id="RHEA:24452"/>
        <dbReference type="Rhea" id="RHEA-COMP:10208"/>
        <dbReference type="Rhea" id="RHEA-COMP:10311"/>
        <dbReference type="ChEBI" id="CHEBI:29973"/>
        <dbReference type="ChEBI" id="CHEBI:57856"/>
        <dbReference type="ChEBI" id="CHEBI:59789"/>
        <dbReference type="ChEBI" id="CHEBI:82795"/>
        <dbReference type="EC" id="2.1.1.80"/>
    </reaction>
</comment>
<gene>
    <name evidence="7" type="ORF">MBAV_004072</name>
</gene>
<dbReference type="InterPro" id="IPR050903">
    <property type="entry name" value="Bact_Chemotaxis_MeTrfase"/>
</dbReference>
<dbReference type="GO" id="GO:0008983">
    <property type="term" value="F:protein-glutamate O-methyltransferase activity"/>
    <property type="evidence" value="ECO:0007669"/>
    <property type="project" value="UniProtKB-EC"/>
</dbReference>
<dbReference type="EMBL" id="LACI01001751">
    <property type="protein sequence ID" value="KJU83734.1"/>
    <property type="molecule type" value="Genomic_DNA"/>
</dbReference>
<accession>A0A0F3GP24</accession>
<dbReference type="CDD" id="cd02440">
    <property type="entry name" value="AdoMet_MTases"/>
    <property type="match status" value="1"/>
</dbReference>
<reference evidence="7 8" key="1">
    <citation type="submission" date="2015-02" db="EMBL/GenBank/DDBJ databases">
        <title>Single-cell genomics of uncultivated deep-branching MTB reveals a conserved set of magnetosome genes.</title>
        <authorList>
            <person name="Kolinko S."/>
            <person name="Richter M."/>
            <person name="Glockner F.O."/>
            <person name="Brachmann A."/>
            <person name="Schuler D."/>
        </authorList>
    </citation>
    <scope>NUCLEOTIDE SEQUENCE [LARGE SCALE GENOMIC DNA]</scope>
    <source>
        <strain evidence="7">TM-1</strain>
    </source>
</reference>
<evidence type="ECO:0000313" key="8">
    <source>
        <dbReference type="Proteomes" id="UP000033423"/>
    </source>
</evidence>
<dbReference type="AlphaFoldDB" id="A0A0F3GP24"/>
<comment type="caution">
    <text evidence="7">The sequence shown here is derived from an EMBL/GenBank/DDBJ whole genome shotgun (WGS) entry which is preliminary data.</text>
</comment>
<sequence length="324" mass="37125">MLERFKQLISSRIGLQVEDLNLLQKTINTRVHYLGLVNFHQYYNLLEGDSRQSTGEWQHLIESLTTGESYFFRDRGQFEILRTHIFPELIRRKEGQKAIRIWSAGCATGEETYSIAIEIFELLPQVRHFNTTIIGTDINPKAIERARAAIYNDWSFRMVDPEIKHRYFVRKHDGWHLDKQIKDMVTFQVGNLVSDIYPHSSTDICEMDLIVCRNVFIYFDKDTVSLIIKKFADTLSESGYLLTGHAELYTLALGTLKSLIHPASIIYQKVTTTPVEEEKRHKHYPPTKTDGSPIIVPPPQTFSQALTKTPKANKIAAATAAATP</sequence>
<dbReference type="InterPro" id="IPR022642">
    <property type="entry name" value="CheR_C"/>
</dbReference>
<dbReference type="GO" id="GO:0032259">
    <property type="term" value="P:methylation"/>
    <property type="evidence" value="ECO:0007669"/>
    <property type="project" value="UniProtKB-KW"/>
</dbReference>
<keyword evidence="8" id="KW-1185">Reference proteome</keyword>
<keyword evidence="3 7" id="KW-0489">Methyltransferase</keyword>
<evidence type="ECO:0000256" key="3">
    <source>
        <dbReference type="ARBA" id="ARBA00022603"/>
    </source>
</evidence>
<evidence type="ECO:0000256" key="2">
    <source>
        <dbReference type="ARBA" id="ARBA00012534"/>
    </source>
</evidence>
<dbReference type="InterPro" id="IPR000780">
    <property type="entry name" value="CheR_MeTrfase"/>
</dbReference>
<dbReference type="EC" id="2.1.1.80" evidence="2"/>
<dbReference type="InterPro" id="IPR036804">
    <property type="entry name" value="CheR_N_sf"/>
</dbReference>
<dbReference type="SUPFAM" id="SSF53335">
    <property type="entry name" value="S-adenosyl-L-methionine-dependent methyltransferases"/>
    <property type="match status" value="1"/>
</dbReference>